<reference evidence="3" key="1">
    <citation type="journal article" date="2019" name="Int. J. Syst. Evol. Microbiol.">
        <title>The Global Catalogue of Microorganisms (GCM) 10K type strain sequencing project: providing services to taxonomists for standard genome sequencing and annotation.</title>
        <authorList>
            <consortium name="The Broad Institute Genomics Platform"/>
            <consortium name="The Broad Institute Genome Sequencing Center for Infectious Disease"/>
            <person name="Wu L."/>
            <person name="Ma J."/>
        </authorList>
    </citation>
    <scope>NUCLEOTIDE SEQUENCE [LARGE SCALE GENOMIC DNA]</scope>
    <source>
        <strain evidence="3">JCM 6835</strain>
    </source>
</reference>
<evidence type="ECO:0000313" key="2">
    <source>
        <dbReference type="EMBL" id="GAA2646616.1"/>
    </source>
</evidence>
<dbReference type="Proteomes" id="UP001501666">
    <property type="component" value="Unassembled WGS sequence"/>
</dbReference>
<dbReference type="Gene3D" id="3.40.50.80">
    <property type="entry name" value="Nucleotide-binding domain of ferredoxin-NADP reductase (FNR) module"/>
    <property type="match status" value="1"/>
</dbReference>
<organism evidence="2 3">
    <name type="scientific">Nonomuraea recticatena</name>
    <dbReference type="NCBI Taxonomy" id="46178"/>
    <lineage>
        <taxon>Bacteria</taxon>
        <taxon>Bacillati</taxon>
        <taxon>Actinomycetota</taxon>
        <taxon>Actinomycetes</taxon>
        <taxon>Streptosporangiales</taxon>
        <taxon>Streptosporangiaceae</taxon>
        <taxon>Nonomuraea</taxon>
    </lineage>
</organism>
<dbReference type="InterPro" id="IPR039374">
    <property type="entry name" value="SIP_fam"/>
</dbReference>
<dbReference type="PANTHER" id="PTHR30157">
    <property type="entry name" value="FERRIC REDUCTASE, NADPH-DEPENDENT"/>
    <property type="match status" value="1"/>
</dbReference>
<feature type="domain" description="FAD-binding FR-type" evidence="1">
    <location>
        <begin position="1"/>
        <end position="126"/>
    </location>
</feature>
<accession>A0ABP6DMC8</accession>
<dbReference type="InterPro" id="IPR039261">
    <property type="entry name" value="FNR_nucleotide-bd"/>
</dbReference>
<evidence type="ECO:0000259" key="1">
    <source>
        <dbReference type="PROSITE" id="PS51384"/>
    </source>
</evidence>
<comment type="caution">
    <text evidence="2">The sequence shown here is derived from an EMBL/GenBank/DDBJ whole genome shotgun (WGS) entry which is preliminary data.</text>
</comment>
<dbReference type="InterPro" id="IPR017927">
    <property type="entry name" value="FAD-bd_FR_type"/>
</dbReference>
<evidence type="ECO:0000313" key="3">
    <source>
        <dbReference type="Proteomes" id="UP001501666"/>
    </source>
</evidence>
<dbReference type="Pfam" id="PF08021">
    <property type="entry name" value="FAD_binding_9"/>
    <property type="match status" value="1"/>
</dbReference>
<dbReference type="Gene3D" id="2.40.30.10">
    <property type="entry name" value="Translation factors"/>
    <property type="match status" value="1"/>
</dbReference>
<dbReference type="CDD" id="cd06193">
    <property type="entry name" value="siderophore_interacting"/>
    <property type="match status" value="1"/>
</dbReference>
<keyword evidence="3" id="KW-1185">Reference proteome</keyword>
<gene>
    <name evidence="2" type="ORF">GCM10010412_009430</name>
</gene>
<dbReference type="RefSeq" id="WP_346143525.1">
    <property type="nucleotide sequence ID" value="NZ_BAAATE010000002.1"/>
</dbReference>
<sequence length="269" mass="29795">MTEHRGVVLRTERLTPHMVRVVFGGEGLARFAIEGLTDHYVKLVFPCEGVDLPTPFTMAGCRESMPREHWPRLRTYTVRVWDPAARELTIDFVVHGDEGLAGPWAEAARPGDELYLLGPGGGYAPSPDADWHLLAGDESALPAIAASLEALPSGATARVFIEVEGPEEEQKLDVPVVYVHRQGGPRGDRLVEAVRGLDFPSGRVHAFVHGEAACVKELRRFLRVEKEIPLDQLSISGYWRLGVDDEGWRSVKKDWNRQVEAEESAALTD</sequence>
<protein>
    <submittedName>
        <fullName evidence="2">Siderophore-interacting protein</fullName>
    </submittedName>
</protein>
<dbReference type="InterPro" id="IPR007037">
    <property type="entry name" value="SIP_rossman_dom"/>
</dbReference>
<dbReference type="Pfam" id="PF04954">
    <property type="entry name" value="SIP"/>
    <property type="match status" value="1"/>
</dbReference>
<dbReference type="SUPFAM" id="SSF63380">
    <property type="entry name" value="Riboflavin synthase domain-like"/>
    <property type="match status" value="1"/>
</dbReference>
<dbReference type="PANTHER" id="PTHR30157:SF0">
    <property type="entry name" value="NADPH-DEPENDENT FERRIC-CHELATE REDUCTASE"/>
    <property type="match status" value="1"/>
</dbReference>
<dbReference type="InterPro" id="IPR013113">
    <property type="entry name" value="SIP_FAD-bd"/>
</dbReference>
<proteinExistence type="predicted"/>
<dbReference type="PROSITE" id="PS51384">
    <property type="entry name" value="FAD_FR"/>
    <property type="match status" value="1"/>
</dbReference>
<dbReference type="InterPro" id="IPR017938">
    <property type="entry name" value="Riboflavin_synthase-like_b-brl"/>
</dbReference>
<name>A0ABP6DMC8_9ACTN</name>
<dbReference type="EMBL" id="BAAATE010000002">
    <property type="protein sequence ID" value="GAA2646616.1"/>
    <property type="molecule type" value="Genomic_DNA"/>
</dbReference>